<comment type="caution">
    <text evidence="13">The sequence shown here is derived from an EMBL/GenBank/DDBJ whole genome shotgun (WGS) entry which is preliminary data.</text>
</comment>
<dbReference type="SUPFAM" id="SSF50916">
    <property type="entry name" value="Rap30/74 interaction domains"/>
    <property type="match status" value="1"/>
</dbReference>
<accession>A0A0B1PGI8</accession>
<dbReference type="AlphaFoldDB" id="A0A0B1PGI8"/>
<comment type="similarity">
    <text evidence="2">Belongs to the TFIIF beta subunit family.</text>
</comment>
<dbReference type="InterPro" id="IPR040504">
    <property type="entry name" value="TFIIF_beta_N"/>
</dbReference>
<dbReference type="PANTHER" id="PTHR10445">
    <property type="entry name" value="GENERAL TRANSCRIPTION FACTOR IIF SUBUNIT 2"/>
    <property type="match status" value="1"/>
</dbReference>
<evidence type="ECO:0000259" key="11">
    <source>
        <dbReference type="Pfam" id="PF02270"/>
    </source>
</evidence>
<dbReference type="GO" id="GO:0003677">
    <property type="term" value="F:DNA binding"/>
    <property type="evidence" value="ECO:0007669"/>
    <property type="project" value="UniProtKB-KW"/>
</dbReference>
<keyword evidence="4" id="KW-0805">Transcription regulation</keyword>
<keyword evidence="13" id="KW-0648">Protein biosynthesis</keyword>
<gene>
    <name evidence="13" type="ORF">EV44_g6030</name>
</gene>
<evidence type="ECO:0000256" key="10">
    <source>
        <dbReference type="SAM" id="MobiDB-lite"/>
    </source>
</evidence>
<dbReference type="FunFam" id="1.10.10.10:FF:000035">
    <property type="entry name" value="General transcription factor IIF subunit 2"/>
    <property type="match status" value="1"/>
</dbReference>
<reference evidence="13 14" key="1">
    <citation type="journal article" date="2014" name="BMC Genomics">
        <title>Adaptive genomic structural variation in the grape powdery mildew pathogen, Erysiphe necator.</title>
        <authorList>
            <person name="Jones L."/>
            <person name="Riaz S."/>
            <person name="Morales-Cruz A."/>
            <person name="Amrine K.C."/>
            <person name="McGuire B."/>
            <person name="Gubler W.D."/>
            <person name="Walker M.A."/>
            <person name="Cantu D."/>
        </authorList>
    </citation>
    <scope>NUCLEOTIDE SEQUENCE [LARGE SCALE GENOMIC DNA]</scope>
    <source>
        <strain evidence="14">c</strain>
    </source>
</reference>
<evidence type="ECO:0000256" key="2">
    <source>
        <dbReference type="ARBA" id="ARBA00009543"/>
    </source>
</evidence>
<dbReference type="InterPro" id="IPR036390">
    <property type="entry name" value="WH_DNA-bd_sf"/>
</dbReference>
<keyword evidence="6" id="KW-0804">Transcription</keyword>
<keyword evidence="7" id="KW-0539">Nucleus</keyword>
<evidence type="ECO:0000256" key="5">
    <source>
        <dbReference type="ARBA" id="ARBA00023125"/>
    </source>
</evidence>
<dbReference type="OrthoDB" id="26094at2759"/>
<dbReference type="STRING" id="52586.A0A0B1PGI8"/>
<feature type="domain" description="TFIIF beta subunit N-terminal" evidence="12">
    <location>
        <begin position="40"/>
        <end position="189"/>
    </location>
</feature>
<dbReference type="GO" id="GO:0003743">
    <property type="term" value="F:translation initiation factor activity"/>
    <property type="evidence" value="ECO:0007669"/>
    <property type="project" value="UniProtKB-KW"/>
</dbReference>
<feature type="compositionally biased region" description="Acidic residues" evidence="10">
    <location>
        <begin position="342"/>
        <end position="358"/>
    </location>
</feature>
<dbReference type="GO" id="GO:0006367">
    <property type="term" value="P:transcription initiation at RNA polymerase II promoter"/>
    <property type="evidence" value="ECO:0007669"/>
    <property type="project" value="InterPro"/>
</dbReference>
<evidence type="ECO:0000313" key="14">
    <source>
        <dbReference type="Proteomes" id="UP000030854"/>
    </source>
</evidence>
<dbReference type="Pfam" id="PF02270">
    <property type="entry name" value="TFIIF_beta"/>
    <property type="match status" value="1"/>
</dbReference>
<sequence>MADPMIKRDPDSKTSPGFLSEDDIYEDAGDLDFNQDPAYQRMYLARVPKYIWDAWQNLDDDAEIQIGTVRQCNYKGPKGEPKMSLHMLLRRDLSQHQNVPKEFNLEVTEENVKNTFIFTEQDLPGFKSRSQSKFDPKSANMPARLIRAKNEKLNTKVDLDPNRRFQPYYRKAVPKRTTIAGKVAHEINCVVVHNEEASRLLAMRTIEAMKPKRHTKFLNQDFSITRKGFIQPGSISAQNTFSGFIKTKSTAPGQRPQLQKTARMPQNELLDRIFECFRKYNYWSMKALRAELQQPEAYLRETLEKVAVLAKSGKFATQWSLKSENKIDNYEDTIAPIGEGDPGGEEGDVDEDDGDEDADIKFEDVA</sequence>
<dbReference type="GO" id="GO:0005674">
    <property type="term" value="C:transcription factor TFIIF complex"/>
    <property type="evidence" value="ECO:0007669"/>
    <property type="project" value="InterPro"/>
</dbReference>
<comment type="subcellular location">
    <subcellularLocation>
        <location evidence="1">Nucleus</location>
    </subcellularLocation>
</comment>
<evidence type="ECO:0000256" key="7">
    <source>
        <dbReference type="ARBA" id="ARBA00023242"/>
    </source>
</evidence>
<evidence type="ECO:0000256" key="9">
    <source>
        <dbReference type="ARBA" id="ARBA00081863"/>
    </source>
</evidence>
<evidence type="ECO:0000256" key="3">
    <source>
        <dbReference type="ARBA" id="ARBA00021453"/>
    </source>
</evidence>
<evidence type="ECO:0000256" key="1">
    <source>
        <dbReference type="ARBA" id="ARBA00004123"/>
    </source>
</evidence>
<feature type="region of interest" description="Disordered" evidence="10">
    <location>
        <begin position="330"/>
        <end position="366"/>
    </location>
</feature>
<feature type="region of interest" description="Disordered" evidence="10">
    <location>
        <begin position="1"/>
        <end position="20"/>
    </location>
</feature>
<name>A0A0B1PGI8_UNCNE</name>
<dbReference type="OMA" id="ANCPEHQ"/>
<dbReference type="HOGENOM" id="CLU_047858_0_2_1"/>
<dbReference type="Proteomes" id="UP000030854">
    <property type="component" value="Unassembled WGS sequence"/>
</dbReference>
<evidence type="ECO:0000259" key="12">
    <source>
        <dbReference type="Pfam" id="PF17683"/>
    </source>
</evidence>
<dbReference type="InterPro" id="IPR011039">
    <property type="entry name" value="TFIIF_interaction"/>
</dbReference>
<dbReference type="CDD" id="cd07980">
    <property type="entry name" value="TFIIF_beta"/>
    <property type="match status" value="1"/>
</dbReference>
<keyword evidence="13" id="KW-0396">Initiation factor</keyword>
<dbReference type="InterPro" id="IPR003196">
    <property type="entry name" value="TFIIF_beta"/>
</dbReference>
<evidence type="ECO:0000256" key="8">
    <source>
        <dbReference type="ARBA" id="ARBA00081473"/>
    </source>
</evidence>
<evidence type="ECO:0000313" key="13">
    <source>
        <dbReference type="EMBL" id="KHJ36360.1"/>
    </source>
</evidence>
<dbReference type="PANTHER" id="PTHR10445:SF0">
    <property type="entry name" value="GENERAL TRANSCRIPTION FACTOR IIF SUBUNIT 2"/>
    <property type="match status" value="1"/>
</dbReference>
<feature type="compositionally biased region" description="Basic and acidic residues" evidence="10">
    <location>
        <begin position="1"/>
        <end position="12"/>
    </location>
</feature>
<proteinExistence type="inferred from homology"/>
<keyword evidence="14" id="KW-1185">Reference proteome</keyword>
<evidence type="ECO:0000256" key="4">
    <source>
        <dbReference type="ARBA" id="ARBA00023015"/>
    </source>
</evidence>
<dbReference type="Pfam" id="PF17683">
    <property type="entry name" value="TFIIF_beta_N"/>
    <property type="match status" value="1"/>
</dbReference>
<dbReference type="InterPro" id="IPR036388">
    <property type="entry name" value="WH-like_DNA-bd_sf"/>
</dbReference>
<organism evidence="13 14">
    <name type="scientific">Uncinula necator</name>
    <name type="common">Grape powdery mildew</name>
    <dbReference type="NCBI Taxonomy" id="52586"/>
    <lineage>
        <taxon>Eukaryota</taxon>
        <taxon>Fungi</taxon>
        <taxon>Dikarya</taxon>
        <taxon>Ascomycota</taxon>
        <taxon>Pezizomycotina</taxon>
        <taxon>Leotiomycetes</taxon>
        <taxon>Erysiphales</taxon>
        <taxon>Erysiphaceae</taxon>
        <taxon>Erysiphe</taxon>
    </lineage>
</organism>
<feature type="domain" description="TFIIF beta subunit HTH" evidence="11">
    <location>
        <begin position="262"/>
        <end position="326"/>
    </location>
</feature>
<dbReference type="InterPro" id="IPR040450">
    <property type="entry name" value="TFIIF_beta_HTH"/>
</dbReference>
<evidence type="ECO:0000256" key="6">
    <source>
        <dbReference type="ARBA" id="ARBA00023163"/>
    </source>
</evidence>
<keyword evidence="5" id="KW-0238">DNA-binding</keyword>
<protein>
    <recommendedName>
        <fullName evidence="3">Transcription initiation factor IIF subunit beta</fullName>
    </recommendedName>
    <alternativeName>
        <fullName evidence="9">TFIIF medium subunit</fullName>
    </alternativeName>
    <alternativeName>
        <fullName evidence="8">TFIIF-beta</fullName>
    </alternativeName>
</protein>
<dbReference type="Gene3D" id="1.10.10.10">
    <property type="entry name" value="Winged helix-like DNA-binding domain superfamily/Winged helix DNA-binding domain"/>
    <property type="match status" value="1"/>
</dbReference>
<dbReference type="SUPFAM" id="SSF46785">
    <property type="entry name" value="Winged helix' DNA-binding domain"/>
    <property type="match status" value="1"/>
</dbReference>
<dbReference type="EMBL" id="JNVN01000056">
    <property type="protein sequence ID" value="KHJ36360.1"/>
    <property type="molecule type" value="Genomic_DNA"/>
</dbReference>